<comment type="caution">
    <text evidence="2">The sequence shown here is derived from an EMBL/GenBank/DDBJ whole genome shotgun (WGS) entry which is preliminary data.</text>
</comment>
<proteinExistence type="predicted"/>
<dbReference type="OrthoDB" id="252464at2"/>
<name>A0A4V3JR29_9LEPT</name>
<keyword evidence="3" id="KW-1185">Reference proteome</keyword>
<keyword evidence="2" id="KW-0378">Hydrolase</keyword>
<evidence type="ECO:0000313" key="2">
    <source>
        <dbReference type="EMBL" id="TGL58333.1"/>
    </source>
</evidence>
<dbReference type="PANTHER" id="PTHR43798">
    <property type="entry name" value="MONOACYLGLYCEROL LIPASE"/>
    <property type="match status" value="1"/>
</dbReference>
<dbReference type="GO" id="GO:0016020">
    <property type="term" value="C:membrane"/>
    <property type="evidence" value="ECO:0007669"/>
    <property type="project" value="TreeGrafter"/>
</dbReference>
<dbReference type="GO" id="GO:0016787">
    <property type="term" value="F:hydrolase activity"/>
    <property type="evidence" value="ECO:0007669"/>
    <property type="project" value="UniProtKB-KW"/>
</dbReference>
<dbReference type="PANTHER" id="PTHR43798:SF33">
    <property type="entry name" value="HYDROLASE, PUTATIVE (AFU_ORTHOLOGUE AFUA_2G14860)-RELATED"/>
    <property type="match status" value="1"/>
</dbReference>
<dbReference type="InterPro" id="IPR029058">
    <property type="entry name" value="AB_hydrolase_fold"/>
</dbReference>
<feature type="domain" description="AB hydrolase-1" evidence="1">
    <location>
        <begin position="31"/>
        <end position="129"/>
    </location>
</feature>
<reference evidence="2" key="1">
    <citation type="journal article" date="2019" name="PLoS Negl. Trop. Dis.">
        <title>Revisiting the worldwide diversity of Leptospira species in the environment.</title>
        <authorList>
            <person name="Vincent A.T."/>
            <person name="Schiettekatte O."/>
            <person name="Bourhy P."/>
            <person name="Veyrier F.J."/>
            <person name="Picardeau M."/>
        </authorList>
    </citation>
    <scope>NUCLEOTIDE SEQUENCE [LARGE SCALE GENOMIC DNA]</scope>
    <source>
        <strain evidence="2">201702455</strain>
    </source>
</reference>
<dbReference type="Proteomes" id="UP000297762">
    <property type="component" value="Unassembled WGS sequence"/>
</dbReference>
<dbReference type="EMBL" id="RQGF01000042">
    <property type="protein sequence ID" value="TGL58333.1"/>
    <property type="molecule type" value="Genomic_DNA"/>
</dbReference>
<dbReference type="InterPro" id="IPR000073">
    <property type="entry name" value="AB_hydrolase_1"/>
</dbReference>
<gene>
    <name evidence="2" type="ORF">EHQ64_18770</name>
</gene>
<dbReference type="InterPro" id="IPR050266">
    <property type="entry name" value="AB_hydrolase_sf"/>
</dbReference>
<evidence type="ECO:0000259" key="1">
    <source>
        <dbReference type="Pfam" id="PF00561"/>
    </source>
</evidence>
<evidence type="ECO:0000313" key="3">
    <source>
        <dbReference type="Proteomes" id="UP000297762"/>
    </source>
</evidence>
<dbReference type="RefSeq" id="WP_135651339.1">
    <property type="nucleotide sequence ID" value="NZ_RQGF01000042.1"/>
</dbReference>
<dbReference type="SUPFAM" id="SSF53474">
    <property type="entry name" value="alpha/beta-Hydrolases"/>
    <property type="match status" value="1"/>
</dbReference>
<sequence>MYQTDPDPKIATLPSGIRISYRIFPGKSKVPLFCVHGLTGNLKNFEPIATNLSKKGITVITYDLRGRGRSDKPKEEYTARIHAEDLKQLSSLLGYSKISVLSHSLGAWITLRFAEKFASSLDRAILIDGGGELSIKRKISNLLMIQGSLARLGRRIPSKETYLQEAKKSPLLSAWNKNIQNFLLYELEPVGTLSPSLVPKNGENLLGPVICSIPPYVIDSELKNMGGAMKPSHIFSRVFRSPKEFLQILKENKIMPYSALNCPVLVIRALKPNFRSGDELLPDPAIEKMKLKIGNLQIVELKDKNHYESVLLEDPFRDREIFQFLKIK</sequence>
<accession>A0A4V3JR29</accession>
<organism evidence="2 3">
    <name type="scientific">Leptospira sarikeiensis</name>
    <dbReference type="NCBI Taxonomy" id="2484943"/>
    <lineage>
        <taxon>Bacteria</taxon>
        <taxon>Pseudomonadati</taxon>
        <taxon>Spirochaetota</taxon>
        <taxon>Spirochaetia</taxon>
        <taxon>Leptospirales</taxon>
        <taxon>Leptospiraceae</taxon>
        <taxon>Leptospira</taxon>
    </lineage>
</organism>
<dbReference type="Gene3D" id="3.40.50.1820">
    <property type="entry name" value="alpha/beta hydrolase"/>
    <property type="match status" value="1"/>
</dbReference>
<dbReference type="AlphaFoldDB" id="A0A4V3JR29"/>
<protein>
    <submittedName>
        <fullName evidence="2">Alpha/beta hydrolase</fullName>
    </submittedName>
</protein>
<dbReference type="Pfam" id="PF00561">
    <property type="entry name" value="Abhydrolase_1"/>
    <property type="match status" value="1"/>
</dbReference>